<dbReference type="AlphaFoldDB" id="A0A0S4JT03"/>
<organism evidence="2 3">
    <name type="scientific">Bodo saltans</name>
    <name type="common">Flagellated protozoan</name>
    <dbReference type="NCBI Taxonomy" id="75058"/>
    <lineage>
        <taxon>Eukaryota</taxon>
        <taxon>Discoba</taxon>
        <taxon>Euglenozoa</taxon>
        <taxon>Kinetoplastea</taxon>
        <taxon>Metakinetoplastina</taxon>
        <taxon>Eubodonida</taxon>
        <taxon>Bodonidae</taxon>
        <taxon>Bodo</taxon>
    </lineage>
</organism>
<dbReference type="VEuPathDB" id="TriTrypDB:BSAL_37450"/>
<keyword evidence="1" id="KW-0175">Coiled coil</keyword>
<feature type="coiled-coil region" evidence="1">
    <location>
        <begin position="578"/>
        <end position="605"/>
    </location>
</feature>
<feature type="coiled-coil region" evidence="1">
    <location>
        <begin position="389"/>
        <end position="423"/>
    </location>
</feature>
<sequence length="724" mass="81263">MDQSFNATFIASIKDKGELCQLTIAISKLLVLLEGATVLLCISVDDIEAAASAEIVGVAPRRALCLLRTVDGSADVVCLLDEVSDARSIIDAIHTMRGVRQSRGVSLPKFVDYHYQGEHALHALLEPEEASVVKWRKGTSAPMPPFPHSRLDFLRLFLNKSVMQKVSSVGDKSIELSCDHVTAFGSHMSNDADLVTDLVLLLTDRHLYLTKPSGVLVTRIEVQSICAVRLTSQHEVSLTLANRKELSIRCRYCQEIAHRVRPIINHDVDPRASNGPRAGEVCSVSTQTETSILEDDVTAHSEYHLQLLLKKAVEEVQEKSALIELQCARIDSLTDKPPKNSKQVASKVRETAEIDVLRHYSSLLEVECDRLRNERSADLIVQEMPLPTLTEARLRVHKLENANQRLTSQLEELSRSFQRSVEESTLKSLTTARTFIRTLERRWMSEKKSLSVTYPPQGAQYKRLRDMNAKLIDELRDRDRLIESLVKSDDPTSNFPKYFADQQRKIEEASATLDTLTTQLAATEFHLESLQAKVAVEAVRTEAINEEAAVTSKIGGALSCLTLQAARVANLEAMLLQSTQKKIDILQLQERNRSLEKEVASLRILHRRKVATSKVVADDARSPRPSERKIVHEERSRIVSLSPVRDDALRLHEELEAQRIAFERRLQGLESIAFSSHASMGVVEPMLQRNSHSPSKQAAVIEAQNILLRSHSPHQREFTFRTAR</sequence>
<gene>
    <name evidence="2" type="ORF">BSAL_37450</name>
</gene>
<proteinExistence type="predicted"/>
<reference evidence="3" key="1">
    <citation type="submission" date="2015-09" db="EMBL/GenBank/DDBJ databases">
        <authorList>
            <consortium name="Pathogen Informatics"/>
        </authorList>
    </citation>
    <scope>NUCLEOTIDE SEQUENCE [LARGE SCALE GENOMIC DNA]</scope>
    <source>
        <strain evidence="3">Lake Konstanz</strain>
    </source>
</reference>
<protein>
    <submittedName>
        <fullName evidence="2">Uncharacterized protein</fullName>
    </submittedName>
</protein>
<keyword evidence="3" id="KW-1185">Reference proteome</keyword>
<feature type="coiled-coil region" evidence="1">
    <location>
        <begin position="645"/>
        <end position="672"/>
    </location>
</feature>
<evidence type="ECO:0000256" key="1">
    <source>
        <dbReference type="SAM" id="Coils"/>
    </source>
</evidence>
<accession>A0A0S4JT03</accession>
<name>A0A0S4JT03_BODSA</name>
<evidence type="ECO:0000313" key="3">
    <source>
        <dbReference type="Proteomes" id="UP000051952"/>
    </source>
</evidence>
<evidence type="ECO:0000313" key="2">
    <source>
        <dbReference type="EMBL" id="CUG92468.1"/>
    </source>
</evidence>
<dbReference type="EMBL" id="CYKH01002042">
    <property type="protein sequence ID" value="CUG92468.1"/>
    <property type="molecule type" value="Genomic_DNA"/>
</dbReference>
<dbReference type="Proteomes" id="UP000051952">
    <property type="component" value="Unassembled WGS sequence"/>
</dbReference>